<dbReference type="EMBL" id="CAJFDH010000006">
    <property type="protein sequence ID" value="CAD5228528.1"/>
    <property type="molecule type" value="Genomic_DNA"/>
</dbReference>
<comment type="caution">
    <text evidence="4">The sequence shown here is derived from an EMBL/GenBank/DDBJ whole genome shotgun (WGS) entry which is preliminary data.</text>
</comment>
<dbReference type="Proteomes" id="UP000783686">
    <property type="component" value="Unassembled WGS sequence"/>
</dbReference>
<evidence type="ECO:0000256" key="3">
    <source>
        <dbReference type="SAM" id="SignalP"/>
    </source>
</evidence>
<reference evidence="4" key="1">
    <citation type="submission" date="2020-09" db="EMBL/GenBank/DDBJ databases">
        <authorList>
            <person name="Kikuchi T."/>
        </authorList>
    </citation>
    <scope>NUCLEOTIDE SEQUENCE</scope>
    <source>
        <strain evidence="4">SH1</strain>
    </source>
</reference>
<dbReference type="AlphaFoldDB" id="A0A811LLK1"/>
<protein>
    <recommendedName>
        <fullName evidence="6">Expansin-like protein</fullName>
    </recommendedName>
</protein>
<evidence type="ECO:0000256" key="2">
    <source>
        <dbReference type="SAM" id="MobiDB-lite"/>
    </source>
</evidence>
<dbReference type="Gene3D" id="2.40.40.10">
    <property type="entry name" value="RlpA-like domain"/>
    <property type="match status" value="1"/>
</dbReference>
<dbReference type="OrthoDB" id="5818699at2759"/>
<dbReference type="PANTHER" id="PTHR31836:SF28">
    <property type="entry name" value="SRCR DOMAIN-CONTAINING PROTEIN-RELATED"/>
    <property type="match status" value="1"/>
</dbReference>
<dbReference type="Proteomes" id="UP000614601">
    <property type="component" value="Unassembled WGS sequence"/>
</dbReference>
<organism evidence="4 5">
    <name type="scientific">Bursaphelenchus okinawaensis</name>
    <dbReference type="NCBI Taxonomy" id="465554"/>
    <lineage>
        <taxon>Eukaryota</taxon>
        <taxon>Metazoa</taxon>
        <taxon>Ecdysozoa</taxon>
        <taxon>Nematoda</taxon>
        <taxon>Chromadorea</taxon>
        <taxon>Rhabditida</taxon>
        <taxon>Tylenchina</taxon>
        <taxon>Tylenchomorpha</taxon>
        <taxon>Aphelenchoidea</taxon>
        <taxon>Aphelenchoididae</taxon>
        <taxon>Bursaphelenchus</taxon>
    </lineage>
</organism>
<feature type="chain" id="PRO_5036221445" description="Expansin-like protein" evidence="3">
    <location>
        <begin position="24"/>
        <end position="193"/>
    </location>
</feature>
<dbReference type="InterPro" id="IPR036908">
    <property type="entry name" value="RlpA-like_sf"/>
</dbReference>
<evidence type="ECO:0000313" key="5">
    <source>
        <dbReference type="Proteomes" id="UP000614601"/>
    </source>
</evidence>
<dbReference type="EMBL" id="CAJFCW020000006">
    <property type="protein sequence ID" value="CAG9124615.1"/>
    <property type="molecule type" value="Genomic_DNA"/>
</dbReference>
<name>A0A811LLK1_9BILA</name>
<gene>
    <name evidence="4" type="ORF">BOKJ2_LOCUS12723</name>
</gene>
<proteinExistence type="predicted"/>
<evidence type="ECO:0000256" key="1">
    <source>
        <dbReference type="ARBA" id="ARBA00022729"/>
    </source>
</evidence>
<feature type="region of interest" description="Disordered" evidence="2">
    <location>
        <begin position="171"/>
        <end position="193"/>
    </location>
</feature>
<evidence type="ECO:0008006" key="6">
    <source>
        <dbReference type="Google" id="ProtNLM"/>
    </source>
</evidence>
<feature type="signal peptide" evidence="3">
    <location>
        <begin position="1"/>
        <end position="23"/>
    </location>
</feature>
<accession>A0A811LLK1</accession>
<sequence length="193" mass="19618">MNALYSLTLVPLVILSLIPLVVSDNISPVLNQPITGGEFTFYGAAGRGACGLDVSSCSAALSGSLFTAGAAWVPSDLPDGRYILDDPICRGICVKIEYQGKTGVFIGDNQCPECAVDHVDLSTDAFLLLEPQGGTVGIAKDATITYLFCNETTLTLCDGSAPTSGTTVLPASTTTAGGNAASTATTKKASGAC</sequence>
<dbReference type="PANTHER" id="PTHR31836">
    <property type="match status" value="1"/>
</dbReference>
<dbReference type="SUPFAM" id="SSF50685">
    <property type="entry name" value="Barwin-like endoglucanases"/>
    <property type="match status" value="1"/>
</dbReference>
<dbReference type="InterPro" id="IPR051477">
    <property type="entry name" value="Expansin_CellWall"/>
</dbReference>
<keyword evidence="1 3" id="KW-0732">Signal</keyword>
<keyword evidence="5" id="KW-1185">Reference proteome</keyword>
<evidence type="ECO:0000313" key="4">
    <source>
        <dbReference type="EMBL" id="CAD5228528.1"/>
    </source>
</evidence>